<keyword evidence="9 23" id="KW-0812">Transmembrane</keyword>
<evidence type="ECO:0000256" key="10">
    <source>
        <dbReference type="ARBA" id="ARBA00022723"/>
    </source>
</evidence>
<evidence type="ECO:0000256" key="21">
    <source>
        <dbReference type="PIRSR" id="PIRSR000006-2"/>
    </source>
</evidence>
<feature type="binding site" description="covalent" evidence="21">
    <location>
        <position position="232"/>
    </location>
    <ligand>
        <name>heme c</name>
        <dbReference type="ChEBI" id="CHEBI:61717"/>
        <label>2</label>
    </ligand>
</feature>
<keyword evidence="6 19" id="KW-0997">Cell inner membrane</keyword>
<protein>
    <recommendedName>
        <fullName evidence="19">Cbb3-type cytochrome c oxidase subunit</fullName>
    </recommendedName>
</protein>
<comment type="similarity">
    <text evidence="3 19">Belongs to the CcoP / FixP family.</text>
</comment>
<keyword evidence="17 19" id="KW-0406">Ion transport</keyword>
<dbReference type="PIRSF" id="PIRSF000006">
    <property type="entry name" value="Cbb3-Cox_fixP"/>
    <property type="match status" value="1"/>
</dbReference>
<feature type="binding site" description="axial binding residue" evidence="20">
    <location>
        <position position="189"/>
    </location>
    <ligand>
        <name>heme c</name>
        <dbReference type="ChEBI" id="CHEBI:61717"/>
        <label>2</label>
    </ligand>
    <ligandPart>
        <name>Fe</name>
        <dbReference type="ChEBI" id="CHEBI:18248"/>
    </ligandPart>
</feature>
<evidence type="ECO:0000256" key="5">
    <source>
        <dbReference type="ARBA" id="ARBA00022475"/>
    </source>
</evidence>
<evidence type="ECO:0000256" key="12">
    <source>
        <dbReference type="ARBA" id="ARBA00022781"/>
    </source>
</evidence>
<evidence type="ECO:0000256" key="17">
    <source>
        <dbReference type="ARBA" id="ARBA00023065"/>
    </source>
</evidence>
<dbReference type="InterPro" id="IPR050597">
    <property type="entry name" value="Cytochrome_c_Oxidase_Subunit"/>
</dbReference>
<keyword evidence="15 19" id="KW-0560">Oxidoreductase</keyword>
<comment type="subcellular location">
    <subcellularLocation>
        <location evidence="1 19">Cell inner membrane</location>
    </subcellularLocation>
</comment>
<keyword evidence="7 19" id="KW-0349">Heme</keyword>
<evidence type="ECO:0000256" key="13">
    <source>
        <dbReference type="ARBA" id="ARBA00022982"/>
    </source>
</evidence>
<evidence type="ECO:0000256" key="7">
    <source>
        <dbReference type="ARBA" id="ARBA00022617"/>
    </source>
</evidence>
<feature type="domain" description="Cytochrome c" evidence="24">
    <location>
        <begin position="133"/>
        <end position="212"/>
    </location>
</feature>
<feature type="compositionally biased region" description="Low complexity" evidence="22">
    <location>
        <begin position="303"/>
        <end position="318"/>
    </location>
</feature>
<organism evidence="25 26">
    <name type="scientific">Achromobacter spanius</name>
    <dbReference type="NCBI Taxonomy" id="217203"/>
    <lineage>
        <taxon>Bacteria</taxon>
        <taxon>Pseudomonadati</taxon>
        <taxon>Pseudomonadota</taxon>
        <taxon>Betaproteobacteria</taxon>
        <taxon>Burkholderiales</taxon>
        <taxon>Alcaligenaceae</taxon>
        <taxon>Achromobacter</taxon>
    </lineage>
</organism>
<keyword evidence="11" id="KW-0677">Repeat</keyword>
<feature type="binding site" description="covalent" evidence="21">
    <location>
        <position position="235"/>
    </location>
    <ligand>
        <name>heme c</name>
        <dbReference type="ChEBI" id="CHEBI:61717"/>
        <label>2</label>
    </ligand>
</feature>
<evidence type="ECO:0000256" key="1">
    <source>
        <dbReference type="ARBA" id="ARBA00004533"/>
    </source>
</evidence>
<gene>
    <name evidence="25" type="primary">ccoP</name>
    <name evidence="25" type="ORF">CLM73_18020</name>
</gene>
<evidence type="ECO:0000256" key="20">
    <source>
        <dbReference type="PIRSR" id="PIRSR000006-1"/>
    </source>
</evidence>
<dbReference type="PROSITE" id="PS51007">
    <property type="entry name" value="CYTC"/>
    <property type="match status" value="2"/>
</dbReference>
<feature type="transmembrane region" description="Helical" evidence="23">
    <location>
        <begin position="65"/>
        <end position="83"/>
    </location>
</feature>
<dbReference type="InterPro" id="IPR038414">
    <property type="entry name" value="CcoP_N_sf"/>
</dbReference>
<keyword evidence="8 19" id="KW-0679">Respiratory chain</keyword>
<evidence type="ECO:0000256" key="19">
    <source>
        <dbReference type="PIRNR" id="PIRNR000006"/>
    </source>
</evidence>
<evidence type="ECO:0000256" key="23">
    <source>
        <dbReference type="SAM" id="Phobius"/>
    </source>
</evidence>
<feature type="region of interest" description="Disordered" evidence="22">
    <location>
        <begin position="303"/>
        <end position="325"/>
    </location>
</feature>
<dbReference type="Pfam" id="PF13442">
    <property type="entry name" value="Cytochrome_CBB3"/>
    <property type="match status" value="2"/>
</dbReference>
<comment type="pathway">
    <text evidence="2 19">Energy metabolism; oxidative phosphorylation.</text>
</comment>
<feature type="binding site" description="covalent" evidence="21">
    <location>
        <position position="146"/>
    </location>
    <ligand>
        <name>heme c</name>
        <dbReference type="ChEBI" id="CHEBI:61717"/>
        <label>1</label>
    </ligand>
</feature>
<evidence type="ECO:0000256" key="9">
    <source>
        <dbReference type="ARBA" id="ARBA00022692"/>
    </source>
</evidence>
<dbReference type="GO" id="GO:0005886">
    <property type="term" value="C:plasma membrane"/>
    <property type="evidence" value="ECO:0007669"/>
    <property type="project" value="UniProtKB-SubCell"/>
</dbReference>
<evidence type="ECO:0000256" key="11">
    <source>
        <dbReference type="ARBA" id="ARBA00022737"/>
    </source>
</evidence>
<dbReference type="Pfam" id="PF14715">
    <property type="entry name" value="FixP_N"/>
    <property type="match status" value="1"/>
</dbReference>
<keyword evidence="5 19" id="KW-1003">Cell membrane</keyword>
<dbReference type="GO" id="GO:0046872">
    <property type="term" value="F:metal ion binding"/>
    <property type="evidence" value="ECO:0007669"/>
    <property type="project" value="UniProtKB-KW"/>
</dbReference>
<comment type="function">
    <text evidence="19">C-type cytochrome. Part of the cbb3-type cytochrome c oxidase complex.</text>
</comment>
<dbReference type="InterPro" id="IPR004678">
    <property type="entry name" value="Cyt_c_oxidase_cbb3_su3"/>
</dbReference>
<dbReference type="Proteomes" id="UP000239477">
    <property type="component" value="Chromosome"/>
</dbReference>
<keyword evidence="26" id="KW-1185">Reference proteome</keyword>
<sequence length="325" mass="35676">MSDFVNGFWGYFISIVAVGGVVWCVWLLYTQRRWLSAKPASGQVEDTGHVWDGDLTELNNPVPTWWTWMYLLACAFALGYLFLMPGLGEYKGKLGFSSAGELEQQQAKMAEAVRPIYARFDTMTVPQVAQDPGAREIGQRLFLNTCSQCHRSDAKGGPGYPNLTDDDWLHGGSPEAIMQTIKEGRHGIMPPWKASIDPKMAGDIAQYVRSLSGLTSDPIRVFRGKREFANFCVACHGVDGKGNQLVGAPNLTDDVWLYGSSETSIVKTILDGRDNQMPAHEHILTPDQIKILTAWVWGLSNKPDAQNPAQSQAAAAPAESGTAKQ</sequence>
<keyword evidence="10 19" id="KW-0479">Metal-binding</keyword>
<dbReference type="GO" id="GO:0009055">
    <property type="term" value="F:electron transfer activity"/>
    <property type="evidence" value="ECO:0007669"/>
    <property type="project" value="InterPro"/>
</dbReference>
<dbReference type="GO" id="GO:0016491">
    <property type="term" value="F:oxidoreductase activity"/>
    <property type="evidence" value="ECO:0007669"/>
    <property type="project" value="UniProtKB-KW"/>
</dbReference>
<evidence type="ECO:0000313" key="25">
    <source>
        <dbReference type="EMBL" id="AVJ28855.1"/>
    </source>
</evidence>
<feature type="domain" description="Cytochrome c" evidence="24">
    <location>
        <begin position="219"/>
        <end position="300"/>
    </location>
</feature>
<dbReference type="NCBIfam" id="TIGR00782">
    <property type="entry name" value="ccoP"/>
    <property type="match status" value="1"/>
</dbReference>
<evidence type="ECO:0000313" key="26">
    <source>
        <dbReference type="Proteomes" id="UP000239477"/>
    </source>
</evidence>
<dbReference type="UniPathway" id="UPA00705"/>
<dbReference type="GO" id="GO:1902600">
    <property type="term" value="P:proton transmembrane transport"/>
    <property type="evidence" value="ECO:0007669"/>
    <property type="project" value="UniProtKB-KW"/>
</dbReference>
<feature type="binding site" description="axial binding residue" evidence="20">
    <location>
        <position position="236"/>
    </location>
    <ligand>
        <name>heme c</name>
        <dbReference type="ChEBI" id="CHEBI:61717"/>
        <label>2</label>
    </ligand>
    <ligandPart>
        <name>Fe</name>
        <dbReference type="ChEBI" id="CHEBI:18248"/>
    </ligandPart>
</feature>
<keyword evidence="16 19" id="KW-0408">Iron</keyword>
<dbReference type="PANTHER" id="PTHR33751">
    <property type="entry name" value="CBB3-TYPE CYTOCHROME C OXIDASE SUBUNIT FIXP"/>
    <property type="match status" value="1"/>
</dbReference>
<feature type="binding site" description="axial binding residue" evidence="20">
    <location>
        <position position="277"/>
    </location>
    <ligand>
        <name>heme c</name>
        <dbReference type="ChEBI" id="CHEBI:61717"/>
        <label>1</label>
    </ligand>
    <ligandPart>
        <name>Fe</name>
        <dbReference type="ChEBI" id="CHEBI:18248"/>
    </ligandPart>
</feature>
<evidence type="ECO:0000256" key="22">
    <source>
        <dbReference type="SAM" id="MobiDB-lite"/>
    </source>
</evidence>
<comment type="cofactor">
    <cofactor evidence="19 21">
        <name>heme c</name>
        <dbReference type="ChEBI" id="CHEBI:61717"/>
    </cofactor>
    <text evidence="19 21">Binds 2 heme C groups per subunit.</text>
</comment>
<keyword evidence="12 19" id="KW-0375">Hydrogen ion transport</keyword>
<evidence type="ECO:0000256" key="18">
    <source>
        <dbReference type="ARBA" id="ARBA00023136"/>
    </source>
</evidence>
<evidence type="ECO:0000256" key="4">
    <source>
        <dbReference type="ARBA" id="ARBA00022448"/>
    </source>
</evidence>
<feature type="binding site" description="covalent" evidence="21">
    <location>
        <position position="149"/>
    </location>
    <ligand>
        <name>heme c</name>
        <dbReference type="ChEBI" id="CHEBI:61717"/>
        <label>1</label>
    </ligand>
</feature>
<reference evidence="25 26" key="1">
    <citation type="submission" date="2017-09" db="EMBL/GenBank/DDBJ databases">
        <title>Genomic, metabolic, and phenotypic characteristics of bacterial isolates from the natural microbiome of the model nematode Caenorhabditis elegans.</title>
        <authorList>
            <person name="Zimmermann J."/>
            <person name="Obeng N."/>
            <person name="Yang W."/>
            <person name="Obeng O."/>
            <person name="Kissoyan K."/>
            <person name="Pees B."/>
            <person name="Dirksen P."/>
            <person name="Hoppner M."/>
            <person name="Franke A."/>
            <person name="Rosenstiel P."/>
            <person name="Leippe M."/>
            <person name="Dierking K."/>
            <person name="Kaleta C."/>
            <person name="Schulenburg H."/>
        </authorList>
    </citation>
    <scope>NUCLEOTIDE SEQUENCE [LARGE SCALE GENOMIC DNA]</scope>
    <source>
        <strain evidence="25 26">MYb73</strain>
    </source>
</reference>
<name>A0A2S0I9Y8_9BURK</name>
<dbReference type="Gene3D" id="1.10.760.10">
    <property type="entry name" value="Cytochrome c-like domain"/>
    <property type="match status" value="2"/>
</dbReference>
<keyword evidence="4 19" id="KW-0813">Transport</keyword>
<evidence type="ECO:0000256" key="16">
    <source>
        <dbReference type="ARBA" id="ARBA00023004"/>
    </source>
</evidence>
<proteinExistence type="inferred from homology"/>
<dbReference type="RefSeq" id="WP_105239605.1">
    <property type="nucleotide sequence ID" value="NZ_CP023270.1"/>
</dbReference>
<dbReference type="InterPro" id="IPR009056">
    <property type="entry name" value="Cyt_c-like_dom"/>
</dbReference>
<keyword evidence="18 19" id="KW-0472">Membrane</keyword>
<evidence type="ECO:0000256" key="8">
    <source>
        <dbReference type="ARBA" id="ARBA00022660"/>
    </source>
</evidence>
<evidence type="ECO:0000256" key="15">
    <source>
        <dbReference type="ARBA" id="ARBA00023002"/>
    </source>
</evidence>
<dbReference type="GO" id="GO:0020037">
    <property type="term" value="F:heme binding"/>
    <property type="evidence" value="ECO:0007669"/>
    <property type="project" value="InterPro"/>
</dbReference>
<feature type="transmembrane region" description="Helical" evidence="23">
    <location>
        <begin position="7"/>
        <end position="29"/>
    </location>
</feature>
<evidence type="ECO:0000256" key="3">
    <source>
        <dbReference type="ARBA" id="ARBA00006113"/>
    </source>
</evidence>
<keyword evidence="13 19" id="KW-0249">Electron transport</keyword>
<dbReference type="SUPFAM" id="SSF46626">
    <property type="entry name" value="Cytochrome c"/>
    <property type="match status" value="2"/>
</dbReference>
<dbReference type="EMBL" id="CP023270">
    <property type="protein sequence ID" value="AVJ28855.1"/>
    <property type="molecule type" value="Genomic_DNA"/>
</dbReference>
<comment type="subunit">
    <text evidence="19">Component of the cbb3-type cytochrome c oxidase.</text>
</comment>
<dbReference type="AlphaFoldDB" id="A0A2S0I9Y8"/>
<keyword evidence="14 23" id="KW-1133">Transmembrane helix</keyword>
<accession>A0A2S0I9Y8</accession>
<evidence type="ECO:0000256" key="14">
    <source>
        <dbReference type="ARBA" id="ARBA00022989"/>
    </source>
</evidence>
<evidence type="ECO:0000259" key="24">
    <source>
        <dbReference type="PROSITE" id="PS51007"/>
    </source>
</evidence>
<evidence type="ECO:0000256" key="6">
    <source>
        <dbReference type="ARBA" id="ARBA00022519"/>
    </source>
</evidence>
<dbReference type="InterPro" id="IPR036909">
    <property type="entry name" value="Cyt_c-like_dom_sf"/>
</dbReference>
<dbReference type="Gene3D" id="6.10.280.130">
    <property type="match status" value="1"/>
</dbReference>
<dbReference type="GO" id="GO:0006119">
    <property type="term" value="P:oxidative phosphorylation"/>
    <property type="evidence" value="ECO:0007669"/>
    <property type="project" value="UniProtKB-UniPathway"/>
</dbReference>
<feature type="binding site" description="axial binding residue" evidence="20">
    <location>
        <position position="150"/>
    </location>
    <ligand>
        <name>heme c</name>
        <dbReference type="ChEBI" id="CHEBI:61717"/>
        <label>1</label>
    </ligand>
    <ligandPart>
        <name>Fe</name>
        <dbReference type="ChEBI" id="CHEBI:18248"/>
    </ligandPart>
</feature>
<dbReference type="InterPro" id="IPR032858">
    <property type="entry name" value="CcoP_N"/>
</dbReference>
<dbReference type="PANTHER" id="PTHR33751:SF1">
    <property type="entry name" value="CBB3-TYPE CYTOCHROME C OXIDASE SUBUNIT FIXP"/>
    <property type="match status" value="1"/>
</dbReference>
<evidence type="ECO:0000256" key="2">
    <source>
        <dbReference type="ARBA" id="ARBA00004673"/>
    </source>
</evidence>
<dbReference type="OrthoDB" id="9811281at2"/>